<proteinExistence type="predicted"/>
<dbReference type="EMBL" id="BAAFRS010000337">
    <property type="protein sequence ID" value="GAB1227387.1"/>
    <property type="molecule type" value="Genomic_DNA"/>
</dbReference>
<sequence>MENTNSTNELPYLLHAKRMLEKEKENIERRNIIYQNICEEMDAFDALGVGIDCDYKQFCESLNLRYYFFFNKKKNE</sequence>
<gene>
    <name evidence="1" type="ORF">ENUP19_0337G0026</name>
</gene>
<protein>
    <submittedName>
        <fullName evidence="1">Uncharacterized protein</fullName>
    </submittedName>
</protein>
<dbReference type="Proteomes" id="UP001628156">
    <property type="component" value="Unassembled WGS sequence"/>
</dbReference>
<name>A0ABQ0DXB0_9EUKA</name>
<keyword evidence="2" id="KW-1185">Reference proteome</keyword>
<accession>A0ABQ0DXB0</accession>
<evidence type="ECO:0000313" key="2">
    <source>
        <dbReference type="Proteomes" id="UP001628156"/>
    </source>
</evidence>
<reference evidence="1 2" key="1">
    <citation type="journal article" date="2019" name="PLoS Negl. Trop. Dis.">
        <title>Whole genome sequencing of Entamoeba nuttalli reveals mammalian host-related molecular signatures and a novel octapeptide-repeat surface protein.</title>
        <authorList>
            <person name="Tanaka M."/>
            <person name="Makiuchi T."/>
            <person name="Komiyama T."/>
            <person name="Shiina T."/>
            <person name="Osaki K."/>
            <person name="Tachibana H."/>
        </authorList>
    </citation>
    <scope>NUCLEOTIDE SEQUENCE [LARGE SCALE GENOMIC DNA]</scope>
    <source>
        <strain evidence="1 2">P19-061405</strain>
    </source>
</reference>
<organism evidence="1 2">
    <name type="scientific">Entamoeba nuttalli</name>
    <dbReference type="NCBI Taxonomy" id="412467"/>
    <lineage>
        <taxon>Eukaryota</taxon>
        <taxon>Amoebozoa</taxon>
        <taxon>Evosea</taxon>
        <taxon>Archamoebae</taxon>
        <taxon>Mastigamoebida</taxon>
        <taxon>Entamoebidae</taxon>
        <taxon>Entamoeba</taxon>
    </lineage>
</organism>
<evidence type="ECO:0000313" key="1">
    <source>
        <dbReference type="EMBL" id="GAB1227387.1"/>
    </source>
</evidence>
<comment type="caution">
    <text evidence="1">The sequence shown here is derived from an EMBL/GenBank/DDBJ whole genome shotgun (WGS) entry which is preliminary data.</text>
</comment>